<feature type="transmembrane region" description="Helical" evidence="2">
    <location>
        <begin position="238"/>
        <end position="258"/>
    </location>
</feature>
<dbReference type="PANTHER" id="PTHR43156">
    <property type="entry name" value="STAGE II SPORULATION PROTEIN E-RELATED"/>
    <property type="match status" value="1"/>
</dbReference>
<dbReference type="InterPro" id="IPR001932">
    <property type="entry name" value="PPM-type_phosphatase-like_dom"/>
</dbReference>
<dbReference type="AlphaFoldDB" id="A0A926EEK9"/>
<dbReference type="InterPro" id="IPR052016">
    <property type="entry name" value="Bact_Sigma-Reg"/>
</dbReference>
<keyword evidence="1" id="KW-0378">Hydrolase</keyword>
<organism evidence="4 5">
    <name type="scientific">Zongyangia hominis</name>
    <dbReference type="NCBI Taxonomy" id="2763677"/>
    <lineage>
        <taxon>Bacteria</taxon>
        <taxon>Bacillati</taxon>
        <taxon>Bacillota</taxon>
        <taxon>Clostridia</taxon>
        <taxon>Eubacteriales</taxon>
        <taxon>Oscillospiraceae</taxon>
        <taxon>Zongyangia</taxon>
    </lineage>
</organism>
<dbReference type="InterPro" id="IPR036457">
    <property type="entry name" value="PPM-type-like_dom_sf"/>
</dbReference>
<gene>
    <name evidence="4" type="ORF">H8709_09310</name>
</gene>
<dbReference type="EMBL" id="JACRTC010000006">
    <property type="protein sequence ID" value="MBC8571024.1"/>
    <property type="molecule type" value="Genomic_DNA"/>
</dbReference>
<dbReference type="InterPro" id="IPR045768">
    <property type="entry name" value="SpoIIE_N"/>
</dbReference>
<evidence type="ECO:0000256" key="1">
    <source>
        <dbReference type="ARBA" id="ARBA00022801"/>
    </source>
</evidence>
<keyword evidence="2" id="KW-1133">Transmembrane helix</keyword>
<dbReference type="SUPFAM" id="SSF81606">
    <property type="entry name" value="PP2C-like"/>
    <property type="match status" value="1"/>
</dbReference>
<dbReference type="GO" id="GO:0016791">
    <property type="term" value="F:phosphatase activity"/>
    <property type="evidence" value="ECO:0007669"/>
    <property type="project" value="TreeGrafter"/>
</dbReference>
<evidence type="ECO:0000256" key="2">
    <source>
        <dbReference type="SAM" id="Phobius"/>
    </source>
</evidence>
<evidence type="ECO:0000313" key="4">
    <source>
        <dbReference type="EMBL" id="MBC8571024.1"/>
    </source>
</evidence>
<dbReference type="Pfam" id="PF07228">
    <property type="entry name" value="SpoIIE"/>
    <property type="match status" value="1"/>
</dbReference>
<proteinExistence type="predicted"/>
<keyword evidence="5" id="KW-1185">Reference proteome</keyword>
<dbReference type="Pfam" id="PF19732">
    <property type="entry name" value="SpoIIE_N"/>
    <property type="match status" value="1"/>
</dbReference>
<dbReference type="RefSeq" id="WP_262398114.1">
    <property type="nucleotide sequence ID" value="NZ_JACRTC010000006.1"/>
</dbReference>
<dbReference type="SMART" id="SM00331">
    <property type="entry name" value="PP2C_SIG"/>
    <property type="match status" value="1"/>
</dbReference>
<sequence>MKNASITAGGVSGRVSDFLKEHRAVFLFLMTALLGYVFANSVMIESIAPFGVAFAAAMTYDYAVAAFAGTLIGYLVPITSPSSMKYVVAVLIVIGARWTLSKIKTLRRSAVFSCVVAFAALFVTNVLSMPGLDLFSMIMAFAEGALAAGSTYFLMKALDLVASSKSLKDFYSASAPCLMISMGILLMALGSMQIGGFSIGRMVCVLVTLVSAFSLGASGGAVTGISTGVAMGLISQQYGHLVMSYGLGGLLAGVFASFGRVASCGIFIVVNAVSALVSGAGFNVYSSLYEVFGATVLFMFLPASSFASVRELASPAVDPNRLMDVKNIVAGRLRFASTALTGIADTTRAVSDKLTKISASDISCVYNRAADKVCAHCGLNAFCYETGYTDTINAFNDMVLVLKEKGRVTKEDIPEYMVKRCCKADQLVEEINQNYTAFLTEAAAGRKVTQIRGVVTDQFEGVSMMLDAMASEMDDIRNIDGELVKSVTEVIRKNELEPLYVNCYEDRFSRVTAEVTIRDRQRHKISKKNLAMDLSEVCEREFDFPLIQEADDMIKLTFIESPNFVAQWSIAQHNAGEAKVCGDACDCFVDTKGRANLIISDGMGSGKRAAVDGAMAAGLISQLLKAGIDYDAALKLVNSSLLIKSGEESLATLDIASIDLFTGIAQFMKAGAAPTFIKRGSKVLKVESSSLPAGILMGVGFEKKSVTLKENDMLVMVSDGCLVPDEDWIQAEIETFGNKDAEALTQRLISQAKKRQPQDHDDDITVIAARIARVS</sequence>
<evidence type="ECO:0000259" key="3">
    <source>
        <dbReference type="SMART" id="SM00331"/>
    </source>
</evidence>
<protein>
    <submittedName>
        <fullName evidence="4">SpoIIE family protein phosphatase</fullName>
    </submittedName>
</protein>
<evidence type="ECO:0000313" key="5">
    <source>
        <dbReference type="Proteomes" id="UP000660861"/>
    </source>
</evidence>
<dbReference type="Gene3D" id="3.60.40.10">
    <property type="entry name" value="PPM-type phosphatase domain"/>
    <property type="match status" value="1"/>
</dbReference>
<feature type="transmembrane region" description="Helical" evidence="2">
    <location>
        <begin position="202"/>
        <end position="226"/>
    </location>
</feature>
<feature type="transmembrane region" description="Helical" evidence="2">
    <location>
        <begin position="50"/>
        <end position="76"/>
    </location>
</feature>
<feature type="transmembrane region" description="Helical" evidence="2">
    <location>
        <begin position="265"/>
        <end position="285"/>
    </location>
</feature>
<reference evidence="4" key="1">
    <citation type="submission" date="2020-08" db="EMBL/GenBank/DDBJ databases">
        <title>Genome public.</title>
        <authorList>
            <person name="Liu C."/>
            <person name="Sun Q."/>
        </authorList>
    </citation>
    <scope>NUCLEOTIDE SEQUENCE</scope>
    <source>
        <strain evidence="4">NSJ-54</strain>
    </source>
</reference>
<feature type="domain" description="PPM-type phosphatase" evidence="3">
    <location>
        <begin position="565"/>
        <end position="771"/>
    </location>
</feature>
<accession>A0A926EEK9</accession>
<feature type="transmembrane region" description="Helical" evidence="2">
    <location>
        <begin position="106"/>
        <end position="127"/>
    </location>
</feature>
<comment type="caution">
    <text evidence="4">The sequence shown here is derived from an EMBL/GenBank/DDBJ whole genome shotgun (WGS) entry which is preliminary data.</text>
</comment>
<name>A0A926EEK9_9FIRM</name>
<feature type="transmembrane region" description="Helical" evidence="2">
    <location>
        <begin position="170"/>
        <end position="190"/>
    </location>
</feature>
<keyword evidence="2" id="KW-0472">Membrane</keyword>
<feature type="transmembrane region" description="Helical" evidence="2">
    <location>
        <begin position="24"/>
        <end position="44"/>
    </location>
</feature>
<dbReference type="PANTHER" id="PTHR43156:SF2">
    <property type="entry name" value="STAGE II SPORULATION PROTEIN E"/>
    <property type="match status" value="1"/>
</dbReference>
<dbReference type="Proteomes" id="UP000660861">
    <property type="component" value="Unassembled WGS sequence"/>
</dbReference>
<keyword evidence="2" id="KW-0812">Transmembrane</keyword>